<dbReference type="SUPFAM" id="SSF52540">
    <property type="entry name" value="P-loop containing nucleoside triphosphate hydrolases"/>
    <property type="match status" value="1"/>
</dbReference>
<name>A0ABT6C7S2_9MICO</name>
<evidence type="ECO:0000256" key="1">
    <source>
        <dbReference type="ARBA" id="ARBA00004202"/>
    </source>
</evidence>
<dbReference type="EMBL" id="JAROAV010000028">
    <property type="protein sequence ID" value="MDF8264756.1"/>
    <property type="molecule type" value="Genomic_DNA"/>
</dbReference>
<accession>A0ABT6C7S2</accession>
<sequence length="218" mass="23334">MGRIVGFTALRAVGATRAVHGIELLAPTDIDVTPGQAVVLRGPNGAGKSTLLHLLAGAARPTSGQVLLDDVGVDERSPRVRQVLATLLSPIAGYHELTLQDHLVLVDQTWGGARDTCADRVNAMLSRLDIELLRHRFLHEMSSGQRQLADIAMTLIRPSGVLLLDEPEQRLDTERRALLAQVLMEAKRAGAALLVACHDETVTEAIADDVVTLAPVTA</sequence>
<evidence type="ECO:0000259" key="7">
    <source>
        <dbReference type="PROSITE" id="PS50893"/>
    </source>
</evidence>
<evidence type="ECO:0000256" key="4">
    <source>
        <dbReference type="ARBA" id="ARBA00022741"/>
    </source>
</evidence>
<keyword evidence="3" id="KW-0813">Transport</keyword>
<gene>
    <name evidence="8" type="ORF">P4R38_10910</name>
</gene>
<dbReference type="PANTHER" id="PTHR42711">
    <property type="entry name" value="ABC TRANSPORTER ATP-BINDING PROTEIN"/>
    <property type="match status" value="1"/>
</dbReference>
<comment type="subcellular location">
    <subcellularLocation>
        <location evidence="1">Cell membrane</location>
        <topology evidence="1">Peripheral membrane protein</topology>
    </subcellularLocation>
</comment>
<keyword evidence="5 8" id="KW-0067">ATP-binding</keyword>
<dbReference type="PANTHER" id="PTHR42711:SF5">
    <property type="entry name" value="ABC TRANSPORTER ATP-BINDING PROTEIN NATA"/>
    <property type="match status" value="1"/>
</dbReference>
<evidence type="ECO:0000256" key="5">
    <source>
        <dbReference type="ARBA" id="ARBA00022840"/>
    </source>
</evidence>
<evidence type="ECO:0000256" key="2">
    <source>
        <dbReference type="ARBA" id="ARBA00005417"/>
    </source>
</evidence>
<comment type="similarity">
    <text evidence="2">Belongs to the ABC transporter superfamily.</text>
</comment>
<dbReference type="InterPro" id="IPR050763">
    <property type="entry name" value="ABC_transporter_ATP-binding"/>
</dbReference>
<evidence type="ECO:0000256" key="3">
    <source>
        <dbReference type="ARBA" id="ARBA00022448"/>
    </source>
</evidence>
<dbReference type="Proteomes" id="UP001528912">
    <property type="component" value="Unassembled WGS sequence"/>
</dbReference>
<dbReference type="InterPro" id="IPR017871">
    <property type="entry name" value="ABC_transporter-like_CS"/>
</dbReference>
<dbReference type="InterPro" id="IPR003593">
    <property type="entry name" value="AAA+_ATPase"/>
</dbReference>
<dbReference type="Pfam" id="PF00005">
    <property type="entry name" value="ABC_tran"/>
    <property type="match status" value="1"/>
</dbReference>
<feature type="domain" description="ABC transporter" evidence="7">
    <location>
        <begin position="10"/>
        <end position="218"/>
    </location>
</feature>
<evidence type="ECO:0000313" key="9">
    <source>
        <dbReference type="Proteomes" id="UP001528912"/>
    </source>
</evidence>
<evidence type="ECO:0000256" key="6">
    <source>
        <dbReference type="ARBA" id="ARBA00023251"/>
    </source>
</evidence>
<dbReference type="PROSITE" id="PS00211">
    <property type="entry name" value="ABC_TRANSPORTER_1"/>
    <property type="match status" value="1"/>
</dbReference>
<dbReference type="Gene3D" id="3.40.50.300">
    <property type="entry name" value="P-loop containing nucleotide triphosphate hydrolases"/>
    <property type="match status" value="1"/>
</dbReference>
<dbReference type="InterPro" id="IPR003439">
    <property type="entry name" value="ABC_transporter-like_ATP-bd"/>
</dbReference>
<keyword evidence="6" id="KW-0046">Antibiotic resistance</keyword>
<protein>
    <submittedName>
        <fullName evidence="8">ATP-binding cassette domain-containing protein</fullName>
    </submittedName>
</protein>
<evidence type="ECO:0000313" key="8">
    <source>
        <dbReference type="EMBL" id="MDF8264756.1"/>
    </source>
</evidence>
<keyword evidence="4" id="KW-0547">Nucleotide-binding</keyword>
<dbReference type="GO" id="GO:0005524">
    <property type="term" value="F:ATP binding"/>
    <property type="evidence" value="ECO:0007669"/>
    <property type="project" value="UniProtKB-KW"/>
</dbReference>
<organism evidence="8 9">
    <name type="scientific">Luteipulveratus flavus</name>
    <dbReference type="NCBI Taxonomy" id="3031728"/>
    <lineage>
        <taxon>Bacteria</taxon>
        <taxon>Bacillati</taxon>
        <taxon>Actinomycetota</taxon>
        <taxon>Actinomycetes</taxon>
        <taxon>Micrococcales</taxon>
        <taxon>Dermacoccaceae</taxon>
        <taxon>Luteipulveratus</taxon>
    </lineage>
</organism>
<proteinExistence type="inferred from homology"/>
<dbReference type="SMART" id="SM00382">
    <property type="entry name" value="AAA"/>
    <property type="match status" value="1"/>
</dbReference>
<dbReference type="InterPro" id="IPR027417">
    <property type="entry name" value="P-loop_NTPase"/>
</dbReference>
<reference evidence="8 9" key="1">
    <citation type="submission" date="2023-03" db="EMBL/GenBank/DDBJ databases">
        <title>YIM 133296 draft genome.</title>
        <authorList>
            <person name="Xiong L."/>
        </authorList>
    </citation>
    <scope>NUCLEOTIDE SEQUENCE [LARGE SCALE GENOMIC DNA]</scope>
    <source>
        <strain evidence="8 9">YIM 133296</strain>
    </source>
</reference>
<dbReference type="PROSITE" id="PS50893">
    <property type="entry name" value="ABC_TRANSPORTER_2"/>
    <property type="match status" value="1"/>
</dbReference>
<comment type="caution">
    <text evidence="8">The sequence shown here is derived from an EMBL/GenBank/DDBJ whole genome shotgun (WGS) entry which is preliminary data.</text>
</comment>
<keyword evidence="9" id="KW-1185">Reference proteome</keyword>
<dbReference type="RefSeq" id="WP_277192147.1">
    <property type="nucleotide sequence ID" value="NZ_JAROAV010000028.1"/>
</dbReference>